<dbReference type="EMBL" id="CP119391">
    <property type="protein sequence ID" value="WNK20166.1"/>
    <property type="molecule type" value="Genomic_DNA"/>
</dbReference>
<organism evidence="1 2">
    <name type="scientific">Halomonas piscis</name>
    <dbReference type="NCBI Taxonomy" id="3031727"/>
    <lineage>
        <taxon>Bacteria</taxon>
        <taxon>Pseudomonadati</taxon>
        <taxon>Pseudomonadota</taxon>
        <taxon>Gammaproteobacteria</taxon>
        <taxon>Oceanospirillales</taxon>
        <taxon>Halomonadaceae</taxon>
        <taxon>Halomonas</taxon>
    </lineage>
</organism>
<accession>A0ABY9Z0G6</accession>
<evidence type="ECO:0000313" key="1">
    <source>
        <dbReference type="EMBL" id="WNK20166.1"/>
    </source>
</evidence>
<keyword evidence="2" id="KW-1185">Reference proteome</keyword>
<sequence length="44" mass="4938">MSALASNSSLAVRYRRYNAHMRKAERLLRAADASAQKAEQEVSE</sequence>
<name>A0ABY9Z0G6_9GAMM</name>
<dbReference type="Proteomes" id="UP001301869">
    <property type="component" value="Chromosome"/>
</dbReference>
<evidence type="ECO:0000313" key="2">
    <source>
        <dbReference type="Proteomes" id="UP001301869"/>
    </source>
</evidence>
<protein>
    <submittedName>
        <fullName evidence="1">Uncharacterized protein</fullName>
    </submittedName>
</protein>
<proteinExistence type="predicted"/>
<dbReference type="RefSeq" id="WP_311883729.1">
    <property type="nucleotide sequence ID" value="NZ_CP119391.1"/>
</dbReference>
<gene>
    <name evidence="1" type="ORF">P1P91_00255</name>
</gene>
<reference evidence="1 2" key="1">
    <citation type="submission" date="2023-03" db="EMBL/GenBank/DDBJ databases">
        <title>Halomonas sp. nov., isolated from Korean tranditional fermented seafood 'Jeotgal'.</title>
        <authorList>
            <person name="Kim B."/>
            <person name="Shin N.-R."/>
        </authorList>
    </citation>
    <scope>NUCLEOTIDE SEQUENCE [LARGE SCALE GENOMIC DNA]</scope>
    <source>
        <strain evidence="1 2">SG2L-4</strain>
    </source>
</reference>